<sequence length="78" mass="8238">MFPSPPSATEQAASPPTGDGWCWHGCWVLPVMGVVMGVWDAGVAVEAAARHRWLNPGRRRAGEEGGATVRCFSLATSS</sequence>
<gene>
    <name evidence="1" type="ORF">E2C01_069394</name>
</gene>
<reference evidence="1 2" key="1">
    <citation type="submission" date="2019-05" db="EMBL/GenBank/DDBJ databases">
        <title>Another draft genome of Portunus trituberculatus and its Hox gene families provides insights of decapod evolution.</title>
        <authorList>
            <person name="Jeong J.-H."/>
            <person name="Song I."/>
            <person name="Kim S."/>
            <person name="Choi T."/>
            <person name="Kim D."/>
            <person name="Ryu S."/>
            <person name="Kim W."/>
        </authorList>
    </citation>
    <scope>NUCLEOTIDE SEQUENCE [LARGE SCALE GENOMIC DNA]</scope>
    <source>
        <tissue evidence="1">Muscle</tissue>
    </source>
</reference>
<comment type="caution">
    <text evidence="1">The sequence shown here is derived from an EMBL/GenBank/DDBJ whole genome shotgun (WGS) entry which is preliminary data.</text>
</comment>
<evidence type="ECO:0000313" key="2">
    <source>
        <dbReference type="Proteomes" id="UP000324222"/>
    </source>
</evidence>
<keyword evidence="2" id="KW-1185">Reference proteome</keyword>
<dbReference type="AlphaFoldDB" id="A0A5B7HPY3"/>
<dbReference type="Proteomes" id="UP000324222">
    <property type="component" value="Unassembled WGS sequence"/>
</dbReference>
<protein>
    <submittedName>
        <fullName evidence="1">Uncharacterized protein</fullName>
    </submittedName>
</protein>
<name>A0A5B7HPY3_PORTR</name>
<evidence type="ECO:0000313" key="1">
    <source>
        <dbReference type="EMBL" id="MPC75011.1"/>
    </source>
</evidence>
<accession>A0A5B7HPY3</accession>
<organism evidence="1 2">
    <name type="scientific">Portunus trituberculatus</name>
    <name type="common">Swimming crab</name>
    <name type="synonym">Neptunus trituberculatus</name>
    <dbReference type="NCBI Taxonomy" id="210409"/>
    <lineage>
        <taxon>Eukaryota</taxon>
        <taxon>Metazoa</taxon>
        <taxon>Ecdysozoa</taxon>
        <taxon>Arthropoda</taxon>
        <taxon>Crustacea</taxon>
        <taxon>Multicrustacea</taxon>
        <taxon>Malacostraca</taxon>
        <taxon>Eumalacostraca</taxon>
        <taxon>Eucarida</taxon>
        <taxon>Decapoda</taxon>
        <taxon>Pleocyemata</taxon>
        <taxon>Brachyura</taxon>
        <taxon>Eubrachyura</taxon>
        <taxon>Portunoidea</taxon>
        <taxon>Portunidae</taxon>
        <taxon>Portuninae</taxon>
        <taxon>Portunus</taxon>
    </lineage>
</organism>
<dbReference type="EMBL" id="VSRR010040185">
    <property type="protein sequence ID" value="MPC75011.1"/>
    <property type="molecule type" value="Genomic_DNA"/>
</dbReference>
<proteinExistence type="predicted"/>